<gene>
    <name evidence="1" type="ORF">Adt_03685</name>
</gene>
<evidence type="ECO:0000313" key="2">
    <source>
        <dbReference type="Proteomes" id="UP001604336"/>
    </source>
</evidence>
<accession>A0ABD1VZH0</accession>
<comment type="caution">
    <text evidence="1">The sequence shown here is derived from an EMBL/GenBank/DDBJ whole genome shotgun (WGS) entry which is preliminary data.</text>
</comment>
<keyword evidence="2" id="KW-1185">Reference proteome</keyword>
<dbReference type="AlphaFoldDB" id="A0ABD1VZH0"/>
<name>A0ABD1VZH0_9LAMI</name>
<evidence type="ECO:0000313" key="1">
    <source>
        <dbReference type="EMBL" id="KAL2542707.1"/>
    </source>
</evidence>
<dbReference type="Proteomes" id="UP001604336">
    <property type="component" value="Unassembled WGS sequence"/>
</dbReference>
<proteinExistence type="predicted"/>
<organism evidence="1 2">
    <name type="scientific">Abeliophyllum distichum</name>
    <dbReference type="NCBI Taxonomy" id="126358"/>
    <lineage>
        <taxon>Eukaryota</taxon>
        <taxon>Viridiplantae</taxon>
        <taxon>Streptophyta</taxon>
        <taxon>Embryophyta</taxon>
        <taxon>Tracheophyta</taxon>
        <taxon>Spermatophyta</taxon>
        <taxon>Magnoliopsida</taxon>
        <taxon>eudicotyledons</taxon>
        <taxon>Gunneridae</taxon>
        <taxon>Pentapetalae</taxon>
        <taxon>asterids</taxon>
        <taxon>lamiids</taxon>
        <taxon>Lamiales</taxon>
        <taxon>Oleaceae</taxon>
        <taxon>Forsythieae</taxon>
        <taxon>Abeliophyllum</taxon>
    </lineage>
</organism>
<dbReference type="EMBL" id="JBFOLK010000001">
    <property type="protein sequence ID" value="KAL2542707.1"/>
    <property type="molecule type" value="Genomic_DNA"/>
</dbReference>
<sequence length="101" mass="11624">MDDDDENLAFSVRIRNASIPHDFCVPKITPYTGKGDSLDHVNTYKIEMSLRGVSPVLKYMSFRLTLSGGVKRWYQLARIEKDIHQLLLVWKTCLSLRIVPT</sequence>
<reference evidence="2" key="1">
    <citation type="submission" date="2024-07" db="EMBL/GenBank/DDBJ databases">
        <title>Two chromosome-level genome assemblies of Korean endemic species Abeliophyllum distichum and Forsythia ovata (Oleaceae).</title>
        <authorList>
            <person name="Jang H."/>
        </authorList>
    </citation>
    <scope>NUCLEOTIDE SEQUENCE [LARGE SCALE GENOMIC DNA]</scope>
</reference>
<protein>
    <submittedName>
        <fullName evidence="1">Activating signal cointegrator 1 complex subunit 2-like protein</fullName>
    </submittedName>
</protein>